<comment type="caution">
    <text evidence="1">The sequence shown here is derived from an EMBL/GenBank/DDBJ whole genome shotgun (WGS) entry which is preliminary data.</text>
</comment>
<protein>
    <submittedName>
        <fullName evidence="1">Uncharacterized protein</fullName>
    </submittedName>
</protein>
<name>A0AAV7R9C2_PLEWA</name>
<organism evidence="1 2">
    <name type="scientific">Pleurodeles waltl</name>
    <name type="common">Iberian ribbed newt</name>
    <dbReference type="NCBI Taxonomy" id="8319"/>
    <lineage>
        <taxon>Eukaryota</taxon>
        <taxon>Metazoa</taxon>
        <taxon>Chordata</taxon>
        <taxon>Craniata</taxon>
        <taxon>Vertebrata</taxon>
        <taxon>Euteleostomi</taxon>
        <taxon>Amphibia</taxon>
        <taxon>Batrachia</taxon>
        <taxon>Caudata</taxon>
        <taxon>Salamandroidea</taxon>
        <taxon>Salamandridae</taxon>
        <taxon>Pleurodelinae</taxon>
        <taxon>Pleurodeles</taxon>
    </lineage>
</organism>
<feature type="non-terminal residue" evidence="1">
    <location>
        <position position="1"/>
    </location>
</feature>
<dbReference type="Proteomes" id="UP001066276">
    <property type="component" value="Chromosome 5"/>
</dbReference>
<reference evidence="1" key="1">
    <citation type="journal article" date="2022" name="bioRxiv">
        <title>Sequencing and chromosome-scale assembly of the giantPleurodeles waltlgenome.</title>
        <authorList>
            <person name="Brown T."/>
            <person name="Elewa A."/>
            <person name="Iarovenko S."/>
            <person name="Subramanian E."/>
            <person name="Araus A.J."/>
            <person name="Petzold A."/>
            <person name="Susuki M."/>
            <person name="Suzuki K.-i.T."/>
            <person name="Hayashi T."/>
            <person name="Toyoda A."/>
            <person name="Oliveira C."/>
            <person name="Osipova E."/>
            <person name="Leigh N.D."/>
            <person name="Simon A."/>
            <person name="Yun M.H."/>
        </authorList>
    </citation>
    <scope>NUCLEOTIDE SEQUENCE</scope>
    <source>
        <strain evidence="1">20211129_DDA</strain>
        <tissue evidence="1">Liver</tissue>
    </source>
</reference>
<gene>
    <name evidence="1" type="ORF">NDU88_001129</name>
</gene>
<keyword evidence="2" id="KW-1185">Reference proteome</keyword>
<proteinExistence type="predicted"/>
<dbReference type="EMBL" id="JANPWB010000009">
    <property type="protein sequence ID" value="KAJ1148292.1"/>
    <property type="molecule type" value="Genomic_DNA"/>
</dbReference>
<evidence type="ECO:0000313" key="1">
    <source>
        <dbReference type="EMBL" id="KAJ1148292.1"/>
    </source>
</evidence>
<evidence type="ECO:0000313" key="2">
    <source>
        <dbReference type="Proteomes" id="UP001066276"/>
    </source>
</evidence>
<dbReference type="AlphaFoldDB" id="A0AAV7R9C2"/>
<feature type="non-terminal residue" evidence="1">
    <location>
        <position position="57"/>
    </location>
</feature>
<sequence length="57" mass="6624">NTLQCCTKSREYKNTRQYGTKSEINYSNTRQCCTNPEILRIPDSTVPNQRLTIVMPD</sequence>
<accession>A0AAV7R9C2</accession>